<reference evidence="2" key="4">
    <citation type="submission" date="2025-05" db="UniProtKB">
        <authorList>
            <consortium name="EnsemblFungi"/>
        </authorList>
    </citation>
    <scope>IDENTIFICATION</scope>
    <source>
        <strain evidence="2">isolate 1-1 / race 1 (BBBD)</strain>
    </source>
</reference>
<reference evidence="1" key="1">
    <citation type="submission" date="2009-11" db="EMBL/GenBank/DDBJ databases">
        <authorList>
            <consortium name="The Broad Institute Genome Sequencing Platform"/>
            <person name="Ward D."/>
            <person name="Feldgarden M."/>
            <person name="Earl A."/>
            <person name="Young S.K."/>
            <person name="Zeng Q."/>
            <person name="Koehrsen M."/>
            <person name="Alvarado L."/>
            <person name="Berlin A."/>
            <person name="Bochicchio J."/>
            <person name="Borenstein D."/>
            <person name="Chapman S.B."/>
            <person name="Chen Z."/>
            <person name="Engels R."/>
            <person name="Freedman E."/>
            <person name="Gellesch M."/>
            <person name="Goldberg J."/>
            <person name="Griggs A."/>
            <person name="Gujja S."/>
            <person name="Heilman E."/>
            <person name="Heiman D."/>
            <person name="Hepburn T."/>
            <person name="Howarth C."/>
            <person name="Jen D."/>
            <person name="Larson L."/>
            <person name="Lewis B."/>
            <person name="Mehta T."/>
            <person name="Park D."/>
            <person name="Pearson M."/>
            <person name="Roberts A."/>
            <person name="Saif S."/>
            <person name="Shea T."/>
            <person name="Shenoy N."/>
            <person name="Sisk P."/>
            <person name="Stolte C."/>
            <person name="Sykes S."/>
            <person name="Thomson T."/>
            <person name="Walk T."/>
            <person name="White J."/>
            <person name="Yandava C."/>
            <person name="Izard J."/>
            <person name="Baranova O.V."/>
            <person name="Blanton J.M."/>
            <person name="Tanner A.C."/>
            <person name="Dewhirst F.E."/>
            <person name="Haas B."/>
            <person name="Nusbaum C."/>
            <person name="Birren B."/>
        </authorList>
    </citation>
    <scope>NUCLEOTIDE SEQUENCE [LARGE SCALE GENOMIC DNA]</scope>
    <source>
        <strain evidence="1">1-1 BBBD Race 1</strain>
    </source>
</reference>
<dbReference type="GO" id="GO:0032981">
    <property type="term" value="P:mitochondrial respiratory chain complex I assembly"/>
    <property type="evidence" value="ECO:0007669"/>
    <property type="project" value="InterPro"/>
</dbReference>
<dbReference type="EMBL" id="ADAS02000002">
    <property type="protein sequence ID" value="OAV99702.1"/>
    <property type="molecule type" value="Genomic_DNA"/>
</dbReference>
<dbReference type="InterPro" id="IPR034595">
    <property type="entry name" value="NDUFAF8"/>
</dbReference>
<reference evidence="2 3" key="3">
    <citation type="journal article" date="2017" name="G3 (Bethesda)">
        <title>Comparative analysis highlights variable genome content of wheat rusts and divergence of the mating loci.</title>
        <authorList>
            <person name="Cuomo C.A."/>
            <person name="Bakkeren G."/>
            <person name="Khalil H.B."/>
            <person name="Panwar V."/>
            <person name="Joly D."/>
            <person name="Linning R."/>
            <person name="Sakthikumar S."/>
            <person name="Song X."/>
            <person name="Adiconis X."/>
            <person name="Fan L."/>
            <person name="Goldberg J.M."/>
            <person name="Levin J.Z."/>
            <person name="Young S."/>
            <person name="Zeng Q."/>
            <person name="Anikster Y."/>
            <person name="Bruce M."/>
            <person name="Wang M."/>
            <person name="Yin C."/>
            <person name="McCallum B."/>
            <person name="Szabo L.J."/>
            <person name="Hulbert S."/>
            <person name="Chen X."/>
            <person name="Fellers J.P."/>
        </authorList>
    </citation>
    <scope>NUCLEOTIDE SEQUENCE</scope>
    <source>
        <strain evidence="3">Isolate 1-1 / race 1 (BBBD)</strain>
        <strain evidence="2">isolate 1-1 / race 1 (BBBD)</strain>
    </source>
</reference>
<proteinExistence type="predicted"/>
<evidence type="ECO:0008006" key="4">
    <source>
        <dbReference type="Google" id="ProtNLM"/>
    </source>
</evidence>
<dbReference type="OrthoDB" id="2503484at2759"/>
<dbReference type="SUPFAM" id="SSF81531">
    <property type="entry name" value="Non-heme 11 kDa protein of cytochrome bc1 complex (Ubiquinol-cytochrome c reductase)"/>
    <property type="match status" value="1"/>
</dbReference>
<organism evidence="1">
    <name type="scientific">Puccinia triticina (isolate 1-1 / race 1 (BBBD))</name>
    <name type="common">Brown leaf rust fungus</name>
    <dbReference type="NCBI Taxonomy" id="630390"/>
    <lineage>
        <taxon>Eukaryota</taxon>
        <taxon>Fungi</taxon>
        <taxon>Dikarya</taxon>
        <taxon>Basidiomycota</taxon>
        <taxon>Pucciniomycotina</taxon>
        <taxon>Pucciniomycetes</taxon>
        <taxon>Pucciniales</taxon>
        <taxon>Pucciniaceae</taxon>
        <taxon>Puccinia</taxon>
    </lineage>
</organism>
<dbReference type="PROSITE" id="PS51808">
    <property type="entry name" value="CHCH"/>
    <property type="match status" value="1"/>
</dbReference>
<evidence type="ECO:0000313" key="2">
    <source>
        <dbReference type="EnsemblFungi" id="PTTG_00512-t43_1-p1"/>
    </source>
</evidence>
<dbReference type="VEuPathDB" id="FungiDB:PTTG_00512"/>
<dbReference type="InterPro" id="IPR036811">
    <property type="entry name" value="Ubol_cytC_Rdtase_hinge_dom_sf"/>
</dbReference>
<dbReference type="GO" id="GO:0005739">
    <property type="term" value="C:mitochondrion"/>
    <property type="evidence" value="ECO:0007669"/>
    <property type="project" value="InterPro"/>
</dbReference>
<reference evidence="1" key="2">
    <citation type="submission" date="2016-05" db="EMBL/GenBank/DDBJ databases">
        <title>Comparative analysis highlights variable genome content of wheat rusts and divergence of the mating loci.</title>
        <authorList>
            <person name="Cuomo C.A."/>
            <person name="Bakkeren G."/>
            <person name="Szabo L."/>
            <person name="Khalil H."/>
            <person name="Joly D."/>
            <person name="Goldberg J."/>
            <person name="Young S."/>
            <person name="Zeng Q."/>
            <person name="Fellers J."/>
        </authorList>
    </citation>
    <scope>NUCLEOTIDE SEQUENCE [LARGE SCALE GENOMIC DNA]</scope>
    <source>
        <strain evidence="1">1-1 BBBD Race 1</strain>
    </source>
</reference>
<dbReference type="PANTHER" id="PTHR34561:SF1">
    <property type="entry name" value="NADH DEHYDROGENASE [UBIQUINONE] 1 ALPHA SUBCOMPLEX ASSEMBLY FACTOR 8"/>
    <property type="match status" value="1"/>
</dbReference>
<dbReference type="AlphaFoldDB" id="A0A0C4EIE5"/>
<dbReference type="EnsemblFungi" id="PTTG_00512-t43_1">
    <property type="protein sequence ID" value="PTTG_00512-t43_1-p1"/>
    <property type="gene ID" value="PTTG_00512"/>
</dbReference>
<dbReference type="OMA" id="ECILLHY"/>
<dbReference type="Proteomes" id="UP000005240">
    <property type="component" value="Unassembled WGS sequence"/>
</dbReference>
<accession>A0A0C4EIE5</accession>
<evidence type="ECO:0000313" key="1">
    <source>
        <dbReference type="EMBL" id="OAV99702.1"/>
    </source>
</evidence>
<sequence length="80" mass="8882">MQVSRPQLQSVSKGLTALSSGPTPLYRLSQSVNANGPCRQASLEYGKCVARNYQQVDRDSCLAEFLTFKQCVQQTVGKKW</sequence>
<dbReference type="PANTHER" id="PTHR34561">
    <property type="entry name" value="NADH DEHYDROGENASE [UBIQUINONE] 1 ALPHA SUBCOMPLEX ASSEMBLY FACTOR 8"/>
    <property type="match status" value="1"/>
</dbReference>
<name>A0A0C4EIE5_PUCT1</name>
<keyword evidence="3" id="KW-1185">Reference proteome</keyword>
<gene>
    <name evidence="1" type="ORF">PTTG_00512</name>
</gene>
<protein>
    <recommendedName>
        <fullName evidence="4">CHCH domain-containing protein</fullName>
    </recommendedName>
</protein>
<evidence type="ECO:0000313" key="3">
    <source>
        <dbReference type="Proteomes" id="UP000005240"/>
    </source>
</evidence>